<gene>
    <name evidence="2" type="ORF">A8806_1092</name>
</gene>
<evidence type="ECO:0008006" key="4">
    <source>
        <dbReference type="Google" id="ProtNLM"/>
    </source>
</evidence>
<dbReference type="Gene3D" id="2.20.28.30">
    <property type="entry name" value="RNA polymerase ii, chain L"/>
    <property type="match status" value="2"/>
</dbReference>
<dbReference type="AlphaFoldDB" id="A0A2Y9BG92"/>
<protein>
    <recommendedName>
        <fullName evidence="4">Replication restart DNA helicase PriA</fullName>
    </recommendedName>
</protein>
<dbReference type="Proteomes" id="UP000245845">
    <property type="component" value="Unassembled WGS sequence"/>
</dbReference>
<dbReference type="EMBL" id="QGDL01000009">
    <property type="protein sequence ID" value="PWJ28125.1"/>
    <property type="molecule type" value="Genomic_DNA"/>
</dbReference>
<keyword evidence="3" id="KW-1185">Reference proteome</keyword>
<evidence type="ECO:0000256" key="1">
    <source>
        <dbReference type="SAM" id="Phobius"/>
    </source>
</evidence>
<reference evidence="2 3" key="1">
    <citation type="submission" date="2018-05" db="EMBL/GenBank/DDBJ databases">
        <title>The Hungate 1000. A catalogue of reference genomes from the rumen microbiome.</title>
        <authorList>
            <person name="Kelly W."/>
        </authorList>
    </citation>
    <scope>NUCLEOTIDE SEQUENCE [LARGE SCALE GENOMIC DNA]</scope>
    <source>
        <strain evidence="2 3">NLAE-zl-C242</strain>
    </source>
</reference>
<proteinExistence type="predicted"/>
<keyword evidence="1" id="KW-0472">Membrane</keyword>
<comment type="caution">
    <text evidence="2">The sequence shown here is derived from an EMBL/GenBank/DDBJ whole genome shotgun (WGS) entry which is preliminary data.</text>
</comment>
<dbReference type="RefSeq" id="WP_109731942.1">
    <property type="nucleotide sequence ID" value="NZ_BAAACK010000009.1"/>
</dbReference>
<evidence type="ECO:0000313" key="2">
    <source>
        <dbReference type="EMBL" id="PWJ28125.1"/>
    </source>
</evidence>
<keyword evidence="1" id="KW-0812">Transmembrane</keyword>
<dbReference type="OrthoDB" id="3182597at2"/>
<dbReference type="PANTHER" id="PTHR37826:SF3">
    <property type="entry name" value="J DOMAIN-CONTAINING PROTEIN"/>
    <property type="match status" value="1"/>
</dbReference>
<dbReference type="PANTHER" id="PTHR37826">
    <property type="entry name" value="FLOTILLIN BAND_7_5 DOMAIN PROTEIN"/>
    <property type="match status" value="1"/>
</dbReference>
<organism evidence="2 3">
    <name type="scientific">Faecalicatena orotica</name>
    <dbReference type="NCBI Taxonomy" id="1544"/>
    <lineage>
        <taxon>Bacteria</taxon>
        <taxon>Bacillati</taxon>
        <taxon>Bacillota</taxon>
        <taxon>Clostridia</taxon>
        <taxon>Lachnospirales</taxon>
        <taxon>Lachnospiraceae</taxon>
        <taxon>Faecalicatena</taxon>
    </lineage>
</organism>
<accession>A0A2Y9BG92</accession>
<keyword evidence="1" id="KW-1133">Transmembrane helix</keyword>
<name>A0A2Y9BG92_9FIRM</name>
<feature type="transmembrane region" description="Helical" evidence="1">
    <location>
        <begin position="344"/>
        <end position="364"/>
    </location>
</feature>
<sequence length="365" mass="41427">MSTKGYKCPCCGGNLVFSSDTQKLECPSCGNKVSVNAIRQYAEIVESTDGRGDTYEWEEGSSENPIQWKVKEDGTKVYTCPSCGGEVEADETTVSTTCPYCDSPVILPEQVSGEFKPDLIIPFMLDEGAAKEAYKKFCKGKKLLPKAFQFENRIKEVKGVYVPFWLFSCQAEGTMVFDAQKTKKWKDSSYEYTRDDYYLLYREGEMSFEHVPVDGSTEMDDAYMESIEPFDIGKAEQFQEGYLSGFEAMKFDLSKEECRGRAEERIKKTLEDALMKSVKRHQYTDVTVKSRSISCTKGRIKYALLPVWLLNLKYKDRIYHFAVNGQTGKVTGELPVDKGMFCKYALSVFAGSSLLIYIIMILFLL</sequence>
<evidence type="ECO:0000313" key="3">
    <source>
        <dbReference type="Proteomes" id="UP000245845"/>
    </source>
</evidence>